<sequence>MDDEQTPQEEGSKIEATQIEEPPATGCNESLASTTSKRVCILISFGIVSTHALLLWGQIDPQWSIYVYGKIYASITASNRTEDLIGGFVDDTSKSFEHNLEKEIIALTYFDIISQLWKLDHYGAKFASFVLFTTGAIWPHCMLLLLHFYFYAPTSSKSRRSTLYWFGALAKLGLTTLSGACVVAILFNQTINVDEKDLAKSASLLMENVVPYVWDQTMNPPPGILSNATTSVLTSSSFSLNDLSDSIFQNEDPQIYPKLLNAACTKFYTDGLSCEGTEFYQPNELRGGIVGATTKCLLIRGDKCQQCQCIANNALYNHVVPQRILSKVGDYVSTVFATLLESVQTGGVDLSKWLEVDADAIVGVGFDMYPSIIGFLVGVACSMIMVLWVNTLDHQHSVKKYQHALQNQIQTGRSLLFSADSDDQTQSKFKTGMLALLGAGIIPFVFCAIYIDMFHLMLGGINDFANIARGKEFEYSMIDLVVGIRDGSDYKAEFTYLYAVLLLAAPMFRATVLTALALVPMTGKWHVKLGIWSDRAGGIIAWEPFFVCLAGLLLAIEFDEGVGTYFSVSVSFDLMPTFAVLLLAWITLTGFNAFAWKTVLQRYDPFLTSADGDKGGPYCTCDRQCCCCLCDSFKSGDNGIQINTIPQDQQDL</sequence>
<feature type="transmembrane region" description="Helical" evidence="2">
    <location>
        <begin position="126"/>
        <end position="151"/>
    </location>
</feature>
<comment type="caution">
    <text evidence="3">The sequence shown here is derived from an EMBL/GenBank/DDBJ whole genome shotgun (WGS) entry which is preliminary data.</text>
</comment>
<feature type="transmembrane region" description="Helical" evidence="2">
    <location>
        <begin position="496"/>
        <end position="519"/>
    </location>
</feature>
<dbReference type="EMBL" id="JALLPJ020000712">
    <property type="protein sequence ID" value="KAL3784861.1"/>
    <property type="molecule type" value="Genomic_DNA"/>
</dbReference>
<feature type="transmembrane region" description="Helical" evidence="2">
    <location>
        <begin position="163"/>
        <end position="187"/>
    </location>
</feature>
<dbReference type="Proteomes" id="UP001530400">
    <property type="component" value="Unassembled WGS sequence"/>
</dbReference>
<evidence type="ECO:0000256" key="2">
    <source>
        <dbReference type="SAM" id="Phobius"/>
    </source>
</evidence>
<proteinExistence type="predicted"/>
<evidence type="ECO:0000313" key="4">
    <source>
        <dbReference type="Proteomes" id="UP001530400"/>
    </source>
</evidence>
<protein>
    <submittedName>
        <fullName evidence="3">Uncharacterized protein</fullName>
    </submittedName>
</protein>
<evidence type="ECO:0000313" key="3">
    <source>
        <dbReference type="EMBL" id="KAL3784861.1"/>
    </source>
</evidence>
<feature type="transmembrane region" description="Helical" evidence="2">
    <location>
        <begin position="539"/>
        <end position="558"/>
    </location>
</feature>
<keyword evidence="4" id="KW-1185">Reference proteome</keyword>
<name>A0ABD3PCF8_9STRA</name>
<feature type="transmembrane region" description="Helical" evidence="2">
    <location>
        <begin position="433"/>
        <end position="451"/>
    </location>
</feature>
<evidence type="ECO:0000256" key="1">
    <source>
        <dbReference type="SAM" id="MobiDB-lite"/>
    </source>
</evidence>
<keyword evidence="2" id="KW-0812">Transmembrane</keyword>
<keyword evidence="2" id="KW-1133">Transmembrane helix</keyword>
<accession>A0ABD3PCF8</accession>
<reference evidence="3 4" key="1">
    <citation type="submission" date="2024-10" db="EMBL/GenBank/DDBJ databases">
        <title>Updated reference genomes for cyclostephanoid diatoms.</title>
        <authorList>
            <person name="Roberts W.R."/>
            <person name="Alverson A.J."/>
        </authorList>
    </citation>
    <scope>NUCLEOTIDE SEQUENCE [LARGE SCALE GENOMIC DNA]</scope>
    <source>
        <strain evidence="3 4">AJA010-31</strain>
    </source>
</reference>
<organism evidence="3 4">
    <name type="scientific">Cyclotella atomus</name>
    <dbReference type="NCBI Taxonomy" id="382360"/>
    <lineage>
        <taxon>Eukaryota</taxon>
        <taxon>Sar</taxon>
        <taxon>Stramenopiles</taxon>
        <taxon>Ochrophyta</taxon>
        <taxon>Bacillariophyta</taxon>
        <taxon>Coscinodiscophyceae</taxon>
        <taxon>Thalassiosirophycidae</taxon>
        <taxon>Stephanodiscales</taxon>
        <taxon>Stephanodiscaceae</taxon>
        <taxon>Cyclotella</taxon>
    </lineage>
</organism>
<dbReference type="AlphaFoldDB" id="A0ABD3PCF8"/>
<feature type="transmembrane region" description="Helical" evidence="2">
    <location>
        <begin position="578"/>
        <end position="596"/>
    </location>
</feature>
<feature type="transmembrane region" description="Helical" evidence="2">
    <location>
        <begin position="39"/>
        <end position="59"/>
    </location>
</feature>
<gene>
    <name evidence="3" type="ORF">ACHAWO_007787</name>
</gene>
<keyword evidence="2" id="KW-0472">Membrane</keyword>
<feature type="region of interest" description="Disordered" evidence="1">
    <location>
        <begin position="1"/>
        <end position="26"/>
    </location>
</feature>
<feature type="transmembrane region" description="Helical" evidence="2">
    <location>
        <begin position="368"/>
        <end position="389"/>
    </location>
</feature>